<comment type="similarity">
    <text evidence="7">Belongs to the PsbQ family.</text>
</comment>
<gene>
    <name evidence="9" type="ORF">LITE_LOCUS11484</name>
</gene>
<evidence type="ECO:0000256" key="3">
    <source>
        <dbReference type="ARBA" id="ARBA00022640"/>
    </source>
</evidence>
<keyword evidence="10" id="KW-1185">Reference proteome</keyword>
<reference evidence="9" key="1">
    <citation type="submission" date="2022-08" db="EMBL/GenBank/DDBJ databases">
        <authorList>
            <person name="Gutierrez-Valencia J."/>
        </authorList>
    </citation>
    <scope>NUCLEOTIDE SEQUENCE</scope>
</reference>
<dbReference type="InterPro" id="IPR023222">
    <property type="entry name" value="PsbQ-like_dom_sf"/>
</dbReference>
<dbReference type="InterPro" id="IPR054099">
    <property type="entry name" value="PSII_PsbQ_pln"/>
</dbReference>
<evidence type="ECO:0000256" key="2">
    <source>
        <dbReference type="ARBA" id="ARBA00022528"/>
    </source>
</evidence>
<dbReference type="AlphaFoldDB" id="A0AAV0IYF6"/>
<sequence length="229" mass="26218">FSPSDPPNHFIRKYFLLLSVSHHTVLSINEKRTMSCSSSFTNTPTLLHSKPSHNSIKPSSTSPATIHNNAAIPTDRRKFVTTFLATTSVATLAQFHGPALAPALAQSWGTRSQLLERFFQPDLSPEESVERIKQTAEGLHSIRDMLDAMAWRFILFYIRLKQNYLDKDLKIAMTIVPQGKRKEYVNKANELVDNMSQLDYYIRTPKVYESYLYYEKTLQSIDELVEMLA</sequence>
<dbReference type="PANTHER" id="PTHR33399">
    <property type="entry name" value="OXYGEN-EVOLVING ENHANCER PROTEIN 3-1, CHLOROPLASTIC"/>
    <property type="match status" value="1"/>
</dbReference>
<evidence type="ECO:0008006" key="11">
    <source>
        <dbReference type="Google" id="ProtNLM"/>
    </source>
</evidence>
<keyword evidence="5" id="KW-0793">Thylakoid</keyword>
<protein>
    <recommendedName>
        <fullName evidence="11">Photosynthetic NDH subcomplex L 2</fullName>
    </recommendedName>
</protein>
<feature type="region of interest" description="Disordered" evidence="8">
    <location>
        <begin position="47"/>
        <end position="68"/>
    </location>
</feature>
<dbReference type="PANTHER" id="PTHR33399:SF5">
    <property type="entry name" value="PHOTOSYNTHETIC NDH SUBUNIT OF LUMENAL LOCATION 2, CHLOROPLASTIC"/>
    <property type="match status" value="1"/>
</dbReference>
<proteinExistence type="inferred from homology"/>
<evidence type="ECO:0000256" key="6">
    <source>
        <dbReference type="ARBA" id="ARBA00023136"/>
    </source>
</evidence>
<dbReference type="GO" id="GO:0009535">
    <property type="term" value="C:chloroplast thylakoid membrane"/>
    <property type="evidence" value="ECO:0007669"/>
    <property type="project" value="UniProtKB-SubCell"/>
</dbReference>
<dbReference type="GO" id="GO:0019898">
    <property type="term" value="C:extrinsic component of membrane"/>
    <property type="evidence" value="ECO:0007669"/>
    <property type="project" value="InterPro"/>
</dbReference>
<dbReference type="GO" id="GO:0005509">
    <property type="term" value="F:calcium ion binding"/>
    <property type="evidence" value="ECO:0007669"/>
    <property type="project" value="InterPro"/>
</dbReference>
<comment type="caution">
    <text evidence="9">The sequence shown here is derived from an EMBL/GenBank/DDBJ whole genome shotgun (WGS) entry which is preliminary data.</text>
</comment>
<keyword evidence="6" id="KW-0472">Membrane</keyword>
<comment type="subcellular location">
    <subcellularLocation>
        <location evidence="1">Plastid</location>
        <location evidence="1">Chloroplast thylakoid membrane</location>
    </subcellularLocation>
</comment>
<dbReference type="Pfam" id="PF05757">
    <property type="entry name" value="PsbQ"/>
    <property type="match status" value="1"/>
</dbReference>
<dbReference type="Proteomes" id="UP001154282">
    <property type="component" value="Unassembled WGS sequence"/>
</dbReference>
<evidence type="ECO:0000313" key="9">
    <source>
        <dbReference type="EMBL" id="CAI0402160.1"/>
    </source>
</evidence>
<organism evidence="9 10">
    <name type="scientific">Linum tenue</name>
    <dbReference type="NCBI Taxonomy" id="586396"/>
    <lineage>
        <taxon>Eukaryota</taxon>
        <taxon>Viridiplantae</taxon>
        <taxon>Streptophyta</taxon>
        <taxon>Embryophyta</taxon>
        <taxon>Tracheophyta</taxon>
        <taxon>Spermatophyta</taxon>
        <taxon>Magnoliopsida</taxon>
        <taxon>eudicotyledons</taxon>
        <taxon>Gunneridae</taxon>
        <taxon>Pentapetalae</taxon>
        <taxon>rosids</taxon>
        <taxon>fabids</taxon>
        <taxon>Malpighiales</taxon>
        <taxon>Linaceae</taxon>
        <taxon>Linum</taxon>
    </lineage>
</organism>
<dbReference type="EMBL" id="CAMGYJ010000004">
    <property type="protein sequence ID" value="CAI0402160.1"/>
    <property type="molecule type" value="Genomic_DNA"/>
</dbReference>
<evidence type="ECO:0000313" key="10">
    <source>
        <dbReference type="Proteomes" id="UP001154282"/>
    </source>
</evidence>
<evidence type="ECO:0000256" key="8">
    <source>
        <dbReference type="SAM" id="MobiDB-lite"/>
    </source>
</evidence>
<dbReference type="SUPFAM" id="SSF101112">
    <property type="entry name" value="Oxygen-evolving enhancer protein 3"/>
    <property type="match status" value="1"/>
</dbReference>
<name>A0AAV0IYF6_9ROSI</name>
<feature type="non-terminal residue" evidence="9">
    <location>
        <position position="1"/>
    </location>
</feature>
<keyword evidence="4" id="KW-0809">Transit peptide</keyword>
<evidence type="ECO:0000256" key="4">
    <source>
        <dbReference type="ARBA" id="ARBA00022946"/>
    </source>
</evidence>
<accession>A0AAV0IYF6</accession>
<dbReference type="GO" id="GO:0009654">
    <property type="term" value="C:photosystem II oxygen evolving complex"/>
    <property type="evidence" value="ECO:0007669"/>
    <property type="project" value="InterPro"/>
</dbReference>
<keyword evidence="2" id="KW-0150">Chloroplast</keyword>
<dbReference type="InterPro" id="IPR008797">
    <property type="entry name" value="PSII_PsbQ"/>
</dbReference>
<evidence type="ECO:0000256" key="7">
    <source>
        <dbReference type="ARBA" id="ARBA00035649"/>
    </source>
</evidence>
<evidence type="ECO:0000256" key="1">
    <source>
        <dbReference type="ARBA" id="ARBA00004334"/>
    </source>
</evidence>
<dbReference type="Gene3D" id="1.20.120.290">
    <property type="entry name" value="Oxygen-evolving enhancer protein 3 (PsbQ), four-helix up-down bundle"/>
    <property type="match status" value="1"/>
</dbReference>
<evidence type="ECO:0000256" key="5">
    <source>
        <dbReference type="ARBA" id="ARBA00023078"/>
    </source>
</evidence>
<keyword evidence="3" id="KW-0934">Plastid</keyword>
<dbReference type="GO" id="GO:0009767">
    <property type="term" value="P:photosynthetic electron transport chain"/>
    <property type="evidence" value="ECO:0007669"/>
    <property type="project" value="TreeGrafter"/>
</dbReference>